<name>A0A495EFH5_9FLAO</name>
<keyword evidence="1" id="KW-0732">Signal</keyword>
<accession>A0A495EFH5</accession>
<reference evidence="2 3" key="1">
    <citation type="submission" date="2018-10" db="EMBL/GenBank/DDBJ databases">
        <title>Genomic Encyclopedia of Archaeal and Bacterial Type Strains, Phase II (KMG-II): from individual species to whole genera.</title>
        <authorList>
            <person name="Goeker M."/>
        </authorList>
    </citation>
    <scope>NUCLEOTIDE SEQUENCE [LARGE SCALE GENOMIC DNA]</scope>
    <source>
        <strain evidence="2 3">DSM 25230</strain>
    </source>
</reference>
<feature type="signal peptide" evidence="1">
    <location>
        <begin position="1"/>
        <end position="21"/>
    </location>
</feature>
<dbReference type="RefSeq" id="WP_121065542.1">
    <property type="nucleotide sequence ID" value="NZ_RBIQ01000007.1"/>
</dbReference>
<organism evidence="2 3">
    <name type="scientific">Maribacter vaceletii</name>
    <dbReference type="NCBI Taxonomy" id="1206816"/>
    <lineage>
        <taxon>Bacteria</taxon>
        <taxon>Pseudomonadati</taxon>
        <taxon>Bacteroidota</taxon>
        <taxon>Flavobacteriia</taxon>
        <taxon>Flavobacteriales</taxon>
        <taxon>Flavobacteriaceae</taxon>
        <taxon>Maribacter</taxon>
    </lineage>
</organism>
<evidence type="ECO:0000313" key="3">
    <source>
        <dbReference type="Proteomes" id="UP000269412"/>
    </source>
</evidence>
<comment type="caution">
    <text evidence="2">The sequence shown here is derived from an EMBL/GenBank/DDBJ whole genome shotgun (WGS) entry which is preliminary data.</text>
</comment>
<protein>
    <submittedName>
        <fullName evidence="2">Uncharacterized protein</fullName>
    </submittedName>
</protein>
<gene>
    <name evidence="2" type="ORF">CLV91_1497</name>
</gene>
<evidence type="ECO:0000313" key="2">
    <source>
        <dbReference type="EMBL" id="RKR15411.1"/>
    </source>
</evidence>
<dbReference type="EMBL" id="RBIQ01000007">
    <property type="protein sequence ID" value="RKR15411.1"/>
    <property type="molecule type" value="Genomic_DNA"/>
</dbReference>
<evidence type="ECO:0000256" key="1">
    <source>
        <dbReference type="SAM" id="SignalP"/>
    </source>
</evidence>
<proteinExistence type="predicted"/>
<dbReference type="AlphaFoldDB" id="A0A495EFH5"/>
<dbReference type="OrthoDB" id="1178642at2"/>
<feature type="chain" id="PRO_5019826221" evidence="1">
    <location>
        <begin position="22"/>
        <end position="120"/>
    </location>
</feature>
<sequence length="120" mass="13375">MKVFTTLSTLLLLSLCTPIFAQTTPSQDSTKQANLLDEQVKMYGSVFSLGGATEEENPVKGATNYLDLLDKLNLSPELKKQVEEIYQLYDTSLDPLKKEELKIRANKMIQDAMAKSASEN</sequence>
<keyword evidence="3" id="KW-1185">Reference proteome</keyword>
<dbReference type="Proteomes" id="UP000269412">
    <property type="component" value="Unassembled WGS sequence"/>
</dbReference>